<evidence type="ECO:0000313" key="7">
    <source>
        <dbReference type="EMBL" id="SST33034.1"/>
    </source>
</evidence>
<proteinExistence type="predicted"/>
<reference evidence="4 9" key="2">
    <citation type="journal article" date="2018" name="J. Antimicrob. Chemother.">
        <title>Phylogenomics of colistin-susceptible and resistant XDR Acinetobacter baumannii.</title>
        <authorList>
            <person name="Mustapha M."/>
            <person name="Li B."/>
            <person name="Pacey M.P."/>
            <person name="Mettus R.T."/>
            <person name="McElheny C.L."/>
            <person name="Ernst R.K."/>
            <person name="Cooper V.S."/>
            <person name="Doi Y."/>
        </authorList>
    </citation>
    <scope>NUCLEOTIDE SEQUENCE [LARGE SCALE GENOMIC DNA]</scope>
    <source>
        <strain evidence="4 9">R20</strain>
    </source>
</reference>
<reference evidence="3" key="4">
    <citation type="submission" date="2019-07" db="EMBL/GenBank/DDBJ databases">
        <title>Biological characteristics of mucoid Acinetobacter baumannii from a general hospital in China.</title>
        <authorList>
            <person name="Hua X."/>
            <person name="Yu Y."/>
        </authorList>
    </citation>
    <scope>NUCLEOTIDE SEQUENCE [LARGE SCALE GENOMIC DNA]</scope>
    <source>
        <strain evidence="3">N41</strain>
    </source>
</reference>
<evidence type="ECO:0000313" key="6">
    <source>
        <dbReference type="EMBL" id="QNV22287.1"/>
    </source>
</evidence>
<name>A0A219CBR1_ACIBA</name>
<reference evidence="2" key="5">
    <citation type="submission" date="2020-08" db="EMBL/GenBank/DDBJ databases">
        <title>Diversity of carbapenem-resistant Acinetobacter baumannii and bacteriophage-mediated spread of the Oxa23 carbapenemase.</title>
        <authorList>
            <person name="Abouelfetouh A."/>
            <person name="Mattock J."/>
            <person name="Turner D."/>
            <person name="Li E."/>
            <person name="Evans B.A."/>
        </authorList>
    </citation>
    <scope>NUCLEOTIDE SEQUENCE</scope>
    <source>
        <strain evidence="2">A86</strain>
    </source>
</reference>
<evidence type="ECO:0000313" key="11">
    <source>
        <dbReference type="Proteomes" id="UP000516419"/>
    </source>
</evidence>
<reference evidence="5 8" key="1">
    <citation type="submission" date="2017-04" db="EMBL/GenBank/DDBJ databases">
        <title>Comparison of Acinetobacter baumannii whole genome sequences from two major hospitals in Kuwait.</title>
        <authorList>
            <person name="Nasser K."/>
            <person name="Habibi N."/>
            <person name="Khan M.W."/>
            <person name="Purohit P."/>
            <person name="Al-Obaid I."/>
            <person name="Dhar R."/>
            <person name="Al-Fouzan W."/>
            <person name="Mustafa A.S."/>
        </authorList>
    </citation>
    <scope>NUCLEOTIDE SEQUENCE [LARGE SCALE GENOMIC DNA]</scope>
    <source>
        <strain evidence="5 8">KUFAR57</strain>
    </source>
</reference>
<reference evidence="7 10" key="3">
    <citation type="submission" date="2018-07" db="EMBL/GenBank/DDBJ databases">
        <authorList>
            <consortium name="Pathogen Informatics"/>
        </authorList>
    </citation>
    <scope>NUCLEOTIDE SEQUENCE [LARGE SCALE GENOMIC DNA]</scope>
    <source>
        <strain evidence="7 10">4300STDY7045823</strain>
    </source>
</reference>
<dbReference type="Proteomes" id="UP000516419">
    <property type="component" value="Chromosome"/>
</dbReference>
<dbReference type="EMBL" id="PUDN01000134">
    <property type="protein sequence ID" value="PQH47872.1"/>
    <property type="molecule type" value="Genomic_DNA"/>
</dbReference>
<evidence type="ECO:0000313" key="12">
    <source>
        <dbReference type="Proteomes" id="UP000634608"/>
    </source>
</evidence>
<dbReference type="RefSeq" id="WP_000654796.1">
    <property type="nucleotide sequence ID" value="NZ_AP031580.1"/>
</dbReference>
<protein>
    <submittedName>
        <fullName evidence="2">Uncharacterized protein</fullName>
    </submittedName>
</protein>
<dbReference type="EMBL" id="JACSVK010000036">
    <property type="protein sequence ID" value="MBD0220945.1"/>
    <property type="molecule type" value="Genomic_DNA"/>
</dbReference>
<evidence type="ECO:0000313" key="2">
    <source>
        <dbReference type="EMBL" id="MBD0220945.1"/>
    </source>
</evidence>
<evidence type="ECO:0000313" key="8">
    <source>
        <dbReference type="Proteomes" id="UP000237823"/>
    </source>
</evidence>
<dbReference type="EMBL" id="VMBB01000028">
    <property type="protein sequence ID" value="MDR8262092.1"/>
    <property type="molecule type" value="Genomic_DNA"/>
</dbReference>
<gene>
    <name evidence="5" type="ORF">B9W25_15580</name>
    <name evidence="4" type="ORF">C5U34_17500</name>
    <name evidence="3" type="ORF">FPK87_16705</name>
    <name evidence="6" type="ORF">FQZ18_02655</name>
    <name evidence="2" type="ORF">IAG11_13660</name>
    <name evidence="7" type="ORF">SAMEA104305318_03977</name>
</gene>
<evidence type="ECO:0000313" key="4">
    <source>
        <dbReference type="EMBL" id="PQH47872.1"/>
    </source>
</evidence>
<accession>A0A219CBR1</accession>
<dbReference type="Proteomes" id="UP000634608">
    <property type="component" value="Unassembled WGS sequence"/>
</dbReference>
<feature type="transmembrane region" description="Helical" evidence="1">
    <location>
        <begin position="12"/>
        <end position="32"/>
    </location>
</feature>
<dbReference type="EMBL" id="CP061525">
    <property type="protein sequence ID" value="QNV22287.1"/>
    <property type="molecule type" value="Genomic_DNA"/>
</dbReference>
<dbReference type="AlphaFoldDB" id="A0A219CBR1"/>
<keyword evidence="1" id="KW-0812">Transmembrane</keyword>
<dbReference type="EMBL" id="UFMQ01000040">
    <property type="protein sequence ID" value="SST33034.1"/>
    <property type="molecule type" value="Genomic_DNA"/>
</dbReference>
<evidence type="ECO:0000313" key="10">
    <source>
        <dbReference type="Proteomes" id="UP000252694"/>
    </source>
</evidence>
<keyword evidence="1" id="KW-1133">Transmembrane helix</keyword>
<evidence type="ECO:0000256" key="1">
    <source>
        <dbReference type="SAM" id="Phobius"/>
    </source>
</evidence>
<sequence>MKDQFKKVNNKHLLGFTNYLHLLGFVIVQQGLNQAMLLTKHYAVPVAWRRITIDYNNRLNKPAQQLYKEFVEWTKEEYLRAQKWK</sequence>
<evidence type="ECO:0000313" key="9">
    <source>
        <dbReference type="Proteomes" id="UP000239276"/>
    </source>
</evidence>
<reference evidence="6 11" key="6">
    <citation type="submission" date="2020-09" db="EMBL/GenBank/DDBJ databases">
        <title>Carbapenem-Resistant Acinetobacter baumannii devoid of typical resistance factors.</title>
        <authorList>
            <person name="Hoffmann M."/>
            <person name="Luo Y."/>
            <person name="Strain E."/>
            <person name="Rand H."/>
            <person name="Javkar K.G."/>
        </authorList>
    </citation>
    <scope>NUCLEOTIDE SEQUENCE [LARGE SCALE GENOMIC DNA]</scope>
    <source>
        <strain evidence="6 11">CFSAN093705</strain>
    </source>
</reference>
<organism evidence="2 12">
    <name type="scientific">Acinetobacter baumannii</name>
    <dbReference type="NCBI Taxonomy" id="470"/>
    <lineage>
        <taxon>Bacteria</taxon>
        <taxon>Pseudomonadati</taxon>
        <taxon>Pseudomonadota</taxon>
        <taxon>Gammaproteobacteria</taxon>
        <taxon>Moraxellales</taxon>
        <taxon>Moraxellaceae</taxon>
        <taxon>Acinetobacter</taxon>
        <taxon>Acinetobacter calcoaceticus/baumannii complex</taxon>
    </lineage>
</organism>
<dbReference type="Proteomes" id="UP000239276">
    <property type="component" value="Unassembled WGS sequence"/>
</dbReference>
<evidence type="ECO:0000313" key="5">
    <source>
        <dbReference type="EMBL" id="PRN31977.1"/>
    </source>
</evidence>
<dbReference type="EMBL" id="NEPB01000045">
    <property type="protein sequence ID" value="PRN31977.1"/>
    <property type="molecule type" value="Genomic_DNA"/>
</dbReference>
<dbReference type="Proteomes" id="UP000252694">
    <property type="component" value="Unassembled WGS sequence"/>
</dbReference>
<keyword evidence="1" id="KW-0472">Membrane</keyword>
<evidence type="ECO:0000313" key="3">
    <source>
        <dbReference type="EMBL" id="MDR8262092.1"/>
    </source>
</evidence>
<dbReference type="Proteomes" id="UP000237823">
    <property type="component" value="Unassembled WGS sequence"/>
</dbReference>
<dbReference type="KEGG" id="abw:BL01_03515"/>